<evidence type="ECO:0000313" key="2">
    <source>
        <dbReference type="EMBL" id="UUL84209.1"/>
    </source>
</evidence>
<dbReference type="RefSeq" id="WP_256508041.1">
    <property type="nucleotide sequence ID" value="NZ_CP101740.1"/>
</dbReference>
<name>A0ABY5LEN3_9SPHN</name>
<gene>
    <name evidence="2" type="ORF">NMP03_06500</name>
</gene>
<dbReference type="Gene3D" id="3.40.50.410">
    <property type="entry name" value="von Willebrand factor, type A domain"/>
    <property type="match status" value="1"/>
</dbReference>
<dbReference type="Proteomes" id="UP001058533">
    <property type="component" value="Chromosome"/>
</dbReference>
<organism evidence="2 3">
    <name type="scientific">Sphingomonas qomolangmaensis</name>
    <dbReference type="NCBI Taxonomy" id="2918765"/>
    <lineage>
        <taxon>Bacteria</taxon>
        <taxon>Pseudomonadati</taxon>
        <taxon>Pseudomonadota</taxon>
        <taxon>Alphaproteobacteria</taxon>
        <taxon>Sphingomonadales</taxon>
        <taxon>Sphingomonadaceae</taxon>
        <taxon>Sphingomonas</taxon>
    </lineage>
</organism>
<feature type="domain" description="DUF58" evidence="1">
    <location>
        <begin position="46"/>
        <end position="259"/>
    </location>
</feature>
<keyword evidence="3" id="KW-1185">Reference proteome</keyword>
<dbReference type="PANTHER" id="PTHR33608">
    <property type="entry name" value="BLL2464 PROTEIN"/>
    <property type="match status" value="1"/>
</dbReference>
<sequence length="295" mass="32034">MSPLDLPHDVRRRLARLSIVPRGRSGLGGVGIHASRNRGTGMEFAQYRPYERGDELRSIDWKLYARSDRFFVRDAERESPLAVWIILDASASMAQADLATPGWSRFDAARRLAAAIAAVALAQGDRFGLIVEGGGAPIVVAPGSGPRHRDRLHLALAPLAATGVADWEGARQRLGERIGRDDVAIVLTDGFDEACIATIEALAASGRDLCTIRLLTADERDFPFDSGYRFTDVEGGASVIGDGPALREDYLARFAAARAAQEARLEAAGVRHTESFVDRPADESIAALFDRRTRR</sequence>
<dbReference type="PANTHER" id="PTHR33608:SF7">
    <property type="entry name" value="DUF58 DOMAIN-CONTAINING PROTEIN"/>
    <property type="match status" value="1"/>
</dbReference>
<evidence type="ECO:0000313" key="3">
    <source>
        <dbReference type="Proteomes" id="UP001058533"/>
    </source>
</evidence>
<dbReference type="InterPro" id="IPR036465">
    <property type="entry name" value="vWFA_dom_sf"/>
</dbReference>
<accession>A0ABY5LEN3</accession>
<evidence type="ECO:0000259" key="1">
    <source>
        <dbReference type="Pfam" id="PF01882"/>
    </source>
</evidence>
<dbReference type="Pfam" id="PF01882">
    <property type="entry name" value="DUF58"/>
    <property type="match status" value="1"/>
</dbReference>
<protein>
    <submittedName>
        <fullName evidence="2">DUF58 domain-containing protein</fullName>
    </submittedName>
</protein>
<dbReference type="SUPFAM" id="SSF53300">
    <property type="entry name" value="vWA-like"/>
    <property type="match status" value="1"/>
</dbReference>
<dbReference type="EMBL" id="CP101740">
    <property type="protein sequence ID" value="UUL84209.1"/>
    <property type="molecule type" value="Genomic_DNA"/>
</dbReference>
<reference evidence="2" key="1">
    <citation type="submission" date="2022-07" db="EMBL/GenBank/DDBJ databases">
        <title>Sphingomonas sp. nov., a novel bacterium isolated from the north slope of the Mount Everest.</title>
        <authorList>
            <person name="Cui X."/>
            <person name="Liu Y."/>
        </authorList>
    </citation>
    <scope>NUCLEOTIDE SEQUENCE</scope>
    <source>
        <strain evidence="2">S5-59</strain>
    </source>
</reference>
<dbReference type="InterPro" id="IPR002881">
    <property type="entry name" value="DUF58"/>
</dbReference>
<proteinExistence type="predicted"/>